<comment type="caution">
    <text evidence="2">The sequence shown here is derived from an EMBL/GenBank/DDBJ whole genome shotgun (WGS) entry which is preliminary data.</text>
</comment>
<feature type="transmembrane region" description="Helical" evidence="1">
    <location>
        <begin position="9"/>
        <end position="28"/>
    </location>
</feature>
<sequence>MHIIIIKQLFTLLCMLIFESLFLTNYVCCITNNISIYLLTTCILLNPVVEIIMNIYILKKCNYKSTSILNITTRICSMIQSYGAKINCHLTLSVKTHLPKVAKSLCFIEKNINNLICHTSTHNQPNIKTANNIRISIFILTSNFKSTCNNTYYISY</sequence>
<organism evidence="2 3">
    <name type="scientific">Vespula maculifrons</name>
    <name type="common">Eastern yellow jacket</name>
    <name type="synonym">Wasp</name>
    <dbReference type="NCBI Taxonomy" id="7453"/>
    <lineage>
        <taxon>Eukaryota</taxon>
        <taxon>Metazoa</taxon>
        <taxon>Ecdysozoa</taxon>
        <taxon>Arthropoda</taxon>
        <taxon>Hexapoda</taxon>
        <taxon>Insecta</taxon>
        <taxon>Pterygota</taxon>
        <taxon>Neoptera</taxon>
        <taxon>Endopterygota</taxon>
        <taxon>Hymenoptera</taxon>
        <taxon>Apocrita</taxon>
        <taxon>Aculeata</taxon>
        <taxon>Vespoidea</taxon>
        <taxon>Vespidae</taxon>
        <taxon>Vespinae</taxon>
        <taxon>Vespula</taxon>
    </lineage>
</organism>
<name>A0ABD2B411_VESMC</name>
<reference evidence="2 3" key="1">
    <citation type="journal article" date="2024" name="Ann. Entomol. Soc. Am.">
        <title>Genomic analyses of the southern and eastern yellowjacket wasps (Hymenoptera: Vespidae) reveal evolutionary signatures of social life.</title>
        <authorList>
            <person name="Catto M.A."/>
            <person name="Caine P.B."/>
            <person name="Orr S.E."/>
            <person name="Hunt B.G."/>
            <person name="Goodisman M.A.D."/>
        </authorList>
    </citation>
    <scope>NUCLEOTIDE SEQUENCE [LARGE SCALE GENOMIC DNA]</scope>
    <source>
        <strain evidence="2">232</strain>
        <tissue evidence="2">Head and thorax</tissue>
    </source>
</reference>
<keyword evidence="1" id="KW-1133">Transmembrane helix</keyword>
<evidence type="ECO:0000313" key="3">
    <source>
        <dbReference type="Proteomes" id="UP001607303"/>
    </source>
</evidence>
<evidence type="ECO:0000313" key="2">
    <source>
        <dbReference type="EMBL" id="KAL2727462.1"/>
    </source>
</evidence>
<evidence type="ECO:0000256" key="1">
    <source>
        <dbReference type="SAM" id="Phobius"/>
    </source>
</evidence>
<gene>
    <name evidence="2" type="ORF">V1477_016738</name>
</gene>
<keyword evidence="1" id="KW-0472">Membrane</keyword>
<accession>A0ABD2B411</accession>
<proteinExistence type="predicted"/>
<dbReference type="Proteomes" id="UP001607303">
    <property type="component" value="Unassembled WGS sequence"/>
</dbReference>
<keyword evidence="1" id="KW-0812">Transmembrane</keyword>
<dbReference type="EMBL" id="JAYRBN010000100">
    <property type="protein sequence ID" value="KAL2727462.1"/>
    <property type="molecule type" value="Genomic_DNA"/>
</dbReference>
<protein>
    <submittedName>
        <fullName evidence="2">Uncharacterized protein</fullName>
    </submittedName>
</protein>
<feature type="transmembrane region" description="Helical" evidence="1">
    <location>
        <begin position="34"/>
        <end position="58"/>
    </location>
</feature>
<dbReference type="AlphaFoldDB" id="A0ABD2B411"/>
<keyword evidence="3" id="KW-1185">Reference proteome</keyword>